<dbReference type="Gene3D" id="3.90.780.10">
    <property type="entry name" value="5'-Nucleotidase, C-terminal domain"/>
    <property type="match status" value="1"/>
</dbReference>
<dbReference type="SUPFAM" id="SSF55816">
    <property type="entry name" value="5'-nucleotidase (syn. UDP-sugar hydrolase), C-terminal domain"/>
    <property type="match status" value="1"/>
</dbReference>
<dbReference type="EC" id="3.1.3.5" evidence="3"/>
<evidence type="ECO:0000256" key="2">
    <source>
        <dbReference type="ARBA" id="ARBA00006654"/>
    </source>
</evidence>
<dbReference type="Gene3D" id="3.60.21.10">
    <property type="match status" value="1"/>
</dbReference>
<evidence type="ECO:0000259" key="5">
    <source>
        <dbReference type="Pfam" id="PF02872"/>
    </source>
</evidence>
<dbReference type="Pfam" id="PF02872">
    <property type="entry name" value="5_nucleotid_C"/>
    <property type="match status" value="1"/>
</dbReference>
<keyword evidence="4" id="KW-0547">Nucleotide-binding</keyword>
<keyword evidence="7" id="KW-1185">Reference proteome</keyword>
<comment type="caution">
    <text evidence="6">The sequence shown here is derived from an EMBL/GenBank/DDBJ whole genome shotgun (WGS) entry which is preliminary data.</text>
</comment>
<dbReference type="InterPro" id="IPR029052">
    <property type="entry name" value="Metallo-depent_PP-like"/>
</dbReference>
<sequence>LSKPGPGPNIKFLPEVESVRKAVEELKQQNINKIIAVGHAGIEMDIRIAKEVDGVDIVVGGHTNTFLYTGEPPSTEIPYGKYPLEIRPKSNPLSKKVLVVQAFAYGKYLGNLTVDFDDNGDLTSWSGNPILLDNSVAKDPTVLRQVEQWKAEVAKVSEVRADVILNSFLVIFASHILESAHLNSTAYTQLAVIVLIRKKISLKLLPTCLDHKIYIFFPLIYSDTITYGHILNSFPYKNTVDLVELKGKDLLKVFEQVASMYSKRKPSVSFLQVSGLQVKYDMTKPKGSKVVDIQVRCARCQVPVYEPLDLFDVYKVILSSYMARGGAGLSVINEKKVSHQVGNITDDVLMMNYFKAKSPIMTGEENRITFVKE</sequence>
<dbReference type="SUPFAM" id="SSF56300">
    <property type="entry name" value="Metallo-dependent phosphatases"/>
    <property type="match status" value="1"/>
</dbReference>
<protein>
    <recommendedName>
        <fullName evidence="3">5'-nucleotidase</fullName>
        <ecNumber evidence="3">3.1.3.5</ecNumber>
    </recommendedName>
</protein>
<keyword evidence="4" id="KW-0378">Hydrolase</keyword>
<comment type="similarity">
    <text evidence="2 4">Belongs to the 5'-nucleotidase family.</text>
</comment>
<accession>A0ABN8NAC4</accession>
<dbReference type="EMBL" id="CALNXI010000767">
    <property type="protein sequence ID" value="CAH3045199.1"/>
    <property type="molecule type" value="Genomic_DNA"/>
</dbReference>
<feature type="domain" description="5'-Nucleotidase C-terminal" evidence="5">
    <location>
        <begin position="221"/>
        <end position="332"/>
    </location>
</feature>
<reference evidence="6 7" key="1">
    <citation type="submission" date="2022-05" db="EMBL/GenBank/DDBJ databases">
        <authorList>
            <consortium name="Genoscope - CEA"/>
            <person name="William W."/>
        </authorList>
    </citation>
    <scope>NUCLEOTIDE SEQUENCE [LARGE SCALE GENOMIC DNA]</scope>
</reference>
<dbReference type="InterPro" id="IPR008334">
    <property type="entry name" value="5'-Nucleotdase_C"/>
</dbReference>
<dbReference type="InterPro" id="IPR006179">
    <property type="entry name" value="5_nucleotidase/apyrase"/>
</dbReference>
<feature type="non-terminal residue" evidence="6">
    <location>
        <position position="1"/>
    </location>
</feature>
<feature type="non-terminal residue" evidence="6">
    <location>
        <position position="373"/>
    </location>
</feature>
<gene>
    <name evidence="6" type="ORF">PEVE_00041000</name>
</gene>
<evidence type="ECO:0000313" key="7">
    <source>
        <dbReference type="Proteomes" id="UP001159427"/>
    </source>
</evidence>
<proteinExistence type="inferred from homology"/>
<evidence type="ECO:0000256" key="1">
    <source>
        <dbReference type="ARBA" id="ARBA00000815"/>
    </source>
</evidence>
<dbReference type="PRINTS" id="PR01607">
    <property type="entry name" value="APYRASEFAMLY"/>
</dbReference>
<name>A0ABN8NAC4_9CNID</name>
<dbReference type="InterPro" id="IPR036907">
    <property type="entry name" value="5'-Nucleotdase_C_sf"/>
</dbReference>
<dbReference type="PANTHER" id="PTHR11575:SF24">
    <property type="entry name" value="5'-NUCLEOTIDASE"/>
    <property type="match status" value="1"/>
</dbReference>
<dbReference type="Proteomes" id="UP001159427">
    <property type="component" value="Unassembled WGS sequence"/>
</dbReference>
<evidence type="ECO:0000256" key="3">
    <source>
        <dbReference type="ARBA" id="ARBA00012643"/>
    </source>
</evidence>
<dbReference type="PANTHER" id="PTHR11575">
    <property type="entry name" value="5'-NUCLEOTIDASE-RELATED"/>
    <property type="match status" value="1"/>
</dbReference>
<evidence type="ECO:0000256" key="4">
    <source>
        <dbReference type="RuleBase" id="RU362119"/>
    </source>
</evidence>
<comment type="catalytic activity">
    <reaction evidence="1">
        <text>a ribonucleoside 5'-phosphate + H2O = a ribonucleoside + phosphate</text>
        <dbReference type="Rhea" id="RHEA:12484"/>
        <dbReference type="ChEBI" id="CHEBI:15377"/>
        <dbReference type="ChEBI" id="CHEBI:18254"/>
        <dbReference type="ChEBI" id="CHEBI:43474"/>
        <dbReference type="ChEBI" id="CHEBI:58043"/>
        <dbReference type="EC" id="3.1.3.5"/>
    </reaction>
</comment>
<evidence type="ECO:0000313" key="6">
    <source>
        <dbReference type="EMBL" id="CAH3045199.1"/>
    </source>
</evidence>
<organism evidence="6 7">
    <name type="scientific">Porites evermanni</name>
    <dbReference type="NCBI Taxonomy" id="104178"/>
    <lineage>
        <taxon>Eukaryota</taxon>
        <taxon>Metazoa</taxon>
        <taxon>Cnidaria</taxon>
        <taxon>Anthozoa</taxon>
        <taxon>Hexacorallia</taxon>
        <taxon>Scleractinia</taxon>
        <taxon>Fungiina</taxon>
        <taxon>Poritidae</taxon>
        <taxon>Porites</taxon>
    </lineage>
</organism>